<organism evidence="2 3">
    <name type="scientific">Dissostichus mawsoni</name>
    <name type="common">Antarctic cod</name>
    <dbReference type="NCBI Taxonomy" id="36200"/>
    <lineage>
        <taxon>Eukaryota</taxon>
        <taxon>Metazoa</taxon>
        <taxon>Chordata</taxon>
        <taxon>Craniata</taxon>
        <taxon>Vertebrata</taxon>
        <taxon>Euteleostomi</taxon>
        <taxon>Actinopterygii</taxon>
        <taxon>Neopterygii</taxon>
        <taxon>Teleostei</taxon>
        <taxon>Neoteleostei</taxon>
        <taxon>Acanthomorphata</taxon>
        <taxon>Eupercaria</taxon>
        <taxon>Perciformes</taxon>
        <taxon>Notothenioidei</taxon>
        <taxon>Nototheniidae</taxon>
        <taxon>Dissostichus</taxon>
    </lineage>
</organism>
<keyword evidence="3" id="KW-1185">Reference proteome</keyword>
<dbReference type="AlphaFoldDB" id="A0A7J5Y7F9"/>
<evidence type="ECO:0000256" key="1">
    <source>
        <dbReference type="SAM" id="MobiDB-lite"/>
    </source>
</evidence>
<accession>A0A7J5Y7F9</accession>
<name>A0A7J5Y7F9_DISMA</name>
<reference evidence="2 3" key="1">
    <citation type="submission" date="2020-03" db="EMBL/GenBank/DDBJ databases">
        <title>Dissostichus mawsoni Genome sequencing and assembly.</title>
        <authorList>
            <person name="Park H."/>
        </authorList>
    </citation>
    <scope>NUCLEOTIDE SEQUENCE [LARGE SCALE GENOMIC DNA]</scope>
    <source>
        <strain evidence="2">DM0001</strain>
        <tissue evidence="2">Muscle</tissue>
    </source>
</reference>
<sequence length="122" mass="13265">MALIDSSPYVLQVGQSSEVVGSQLSQPVTVEVYERERLDGADGVTGQGEINKTRHVGKVQGGDLEDEVAAQPELHSSPVNVWRDKESLWRGTESLETLRGSGRHSILDMHGPSLLRFPEAGD</sequence>
<protein>
    <submittedName>
        <fullName evidence="2">Uncharacterized protein</fullName>
    </submittedName>
</protein>
<comment type="caution">
    <text evidence="2">The sequence shown here is derived from an EMBL/GenBank/DDBJ whole genome shotgun (WGS) entry which is preliminary data.</text>
</comment>
<evidence type="ECO:0000313" key="3">
    <source>
        <dbReference type="Proteomes" id="UP000518266"/>
    </source>
</evidence>
<dbReference type="Proteomes" id="UP000518266">
    <property type="component" value="Unassembled WGS sequence"/>
</dbReference>
<proteinExistence type="predicted"/>
<evidence type="ECO:0000313" key="2">
    <source>
        <dbReference type="EMBL" id="KAF3844577.1"/>
    </source>
</evidence>
<feature type="region of interest" description="Disordered" evidence="1">
    <location>
        <begin position="39"/>
        <end position="61"/>
    </location>
</feature>
<gene>
    <name evidence="2" type="ORF">F7725_007740</name>
</gene>
<dbReference type="EMBL" id="JAAKFY010000015">
    <property type="protein sequence ID" value="KAF3844577.1"/>
    <property type="molecule type" value="Genomic_DNA"/>
</dbReference>